<dbReference type="CDD" id="cd13634">
    <property type="entry name" value="PBP2_Sco4506"/>
    <property type="match status" value="1"/>
</dbReference>
<dbReference type="EMBL" id="CGIH01000002">
    <property type="protein sequence ID" value="CFW96639.1"/>
    <property type="molecule type" value="Genomic_DNA"/>
</dbReference>
<dbReference type="GO" id="GO:0016836">
    <property type="term" value="F:hydro-lyase activity"/>
    <property type="evidence" value="ECO:0007669"/>
    <property type="project" value="UniProtKB-UniRule"/>
</dbReference>
<protein>
    <recommendedName>
        <fullName evidence="4">Chorismate dehydratase</fullName>
        <ecNumber evidence="4">4.2.1.151</ecNumber>
    </recommendedName>
    <alternativeName>
        <fullName evidence="4">Menaquinone biosynthetic enzyme MqnA</fullName>
    </alternativeName>
</protein>
<comment type="catalytic activity">
    <reaction evidence="4">
        <text>chorismate = 3-[(1-carboxyvinyl)-oxy]benzoate + H2O</text>
        <dbReference type="Rhea" id="RHEA:40051"/>
        <dbReference type="ChEBI" id="CHEBI:15377"/>
        <dbReference type="ChEBI" id="CHEBI:29748"/>
        <dbReference type="ChEBI" id="CHEBI:76981"/>
        <dbReference type="EC" id="4.2.1.151"/>
    </reaction>
</comment>
<dbReference type="PANTHER" id="PTHR37690">
    <property type="entry name" value="CHORISMATE DEHYDRATASE"/>
    <property type="match status" value="1"/>
</dbReference>
<gene>
    <name evidence="4" type="primary">mqnA</name>
    <name evidence="5" type="ORF">46</name>
</gene>
<dbReference type="GO" id="GO:0009234">
    <property type="term" value="P:menaquinone biosynthetic process"/>
    <property type="evidence" value="ECO:0007669"/>
    <property type="project" value="UniProtKB-UniRule"/>
</dbReference>
<dbReference type="InterPro" id="IPR003773">
    <property type="entry name" value="Menaquinone_biosynth"/>
</dbReference>
<comment type="function">
    <text evidence="4">Catalyzes the dehydration of chorismate into 3-[(1-carboxyvinyl)oxy]benzoate, a step in the biosynthesis of menaquinone (MK, vitamin K2).</text>
</comment>
<dbReference type="HAMAP" id="MF_00995">
    <property type="entry name" value="MqnA"/>
    <property type="match status" value="1"/>
</dbReference>
<comment type="pathway">
    <text evidence="1 4">Quinol/quinone metabolism; menaquinone biosynthesis.</text>
</comment>
<evidence type="ECO:0000256" key="4">
    <source>
        <dbReference type="HAMAP-Rule" id="MF_00995"/>
    </source>
</evidence>
<proteinExistence type="inferred from homology"/>
<dbReference type="Pfam" id="PF02621">
    <property type="entry name" value="VitK2_biosynth"/>
    <property type="match status" value="1"/>
</dbReference>
<evidence type="ECO:0000256" key="3">
    <source>
        <dbReference type="ARBA" id="ARBA00023239"/>
    </source>
</evidence>
<dbReference type="UniPathway" id="UPA00079"/>
<dbReference type="InterPro" id="IPR030868">
    <property type="entry name" value="MqnA"/>
</dbReference>
<accession>A0A0E4C7F0</accession>
<evidence type="ECO:0000256" key="1">
    <source>
        <dbReference type="ARBA" id="ARBA00004863"/>
    </source>
</evidence>
<sequence length="276" mass="32031">MMRPRVGHIQFINCFPLFYGLIEKKFLLEVDLIKGNPTDLNRMLMENILDLAPIPSIAYARNYKDYILMPDISISADGEVKSIYLFSKLPIEDLDGKKIALSNISATSVALLRIIMAKKYRSFPDYFTSAPELGAMLMEAEAALLIGDDALRAKYNQDKRLYVYDLGREWKDYSNLPMVFAVWAIRKEYADKNREQIINIRDAFIDSIRYSLDNIQACAHKAAQWEEFADDYLVDYFRSLRFDFDETKREGLLKYYKEAQKLGLIDEVPPIDILEI</sequence>
<evidence type="ECO:0000313" key="6">
    <source>
        <dbReference type="Proteomes" id="UP000045545"/>
    </source>
</evidence>
<keyword evidence="3 4" id="KW-0456">Lyase</keyword>
<dbReference type="Proteomes" id="UP000045545">
    <property type="component" value="Unassembled WGS sequence"/>
</dbReference>
<dbReference type="AlphaFoldDB" id="A0A0E4C7F0"/>
<organism evidence="5 6">
    <name type="scientific">Syntrophomonas zehnderi OL-4</name>
    <dbReference type="NCBI Taxonomy" id="690567"/>
    <lineage>
        <taxon>Bacteria</taxon>
        <taxon>Bacillati</taxon>
        <taxon>Bacillota</taxon>
        <taxon>Clostridia</taxon>
        <taxon>Eubacteriales</taxon>
        <taxon>Syntrophomonadaceae</taxon>
        <taxon>Syntrophomonas</taxon>
    </lineage>
</organism>
<keyword evidence="2 4" id="KW-0474">Menaquinone biosynthesis</keyword>
<dbReference type="Gene3D" id="3.40.190.10">
    <property type="entry name" value="Periplasmic binding protein-like II"/>
    <property type="match status" value="2"/>
</dbReference>
<keyword evidence="6" id="KW-1185">Reference proteome</keyword>
<evidence type="ECO:0000256" key="2">
    <source>
        <dbReference type="ARBA" id="ARBA00022428"/>
    </source>
</evidence>
<dbReference type="RefSeq" id="WP_242847448.1">
    <property type="nucleotide sequence ID" value="NZ_CGIH01000002.1"/>
</dbReference>
<dbReference type="STRING" id="690567.46"/>
<dbReference type="PANTHER" id="PTHR37690:SF1">
    <property type="entry name" value="CHORISMATE DEHYDRATASE"/>
    <property type="match status" value="1"/>
</dbReference>
<reference evidence="5 6" key="1">
    <citation type="submission" date="2015-03" db="EMBL/GenBank/DDBJ databases">
        <authorList>
            <person name="Murphy D."/>
        </authorList>
    </citation>
    <scope>NUCLEOTIDE SEQUENCE [LARGE SCALE GENOMIC DNA]</scope>
    <source>
        <strain evidence="5 6">OL-4</strain>
    </source>
</reference>
<name>A0A0E4C7F0_9FIRM</name>
<dbReference type="SUPFAM" id="SSF53850">
    <property type="entry name" value="Periplasmic binding protein-like II"/>
    <property type="match status" value="1"/>
</dbReference>
<dbReference type="EC" id="4.2.1.151" evidence="4"/>
<comment type="similarity">
    <text evidence="4">Belongs to the MqnA/MqnD family. MqnA subfamily.</text>
</comment>
<evidence type="ECO:0000313" key="5">
    <source>
        <dbReference type="EMBL" id="CFW96639.1"/>
    </source>
</evidence>